<accession>A0AAQ4PJT0</accession>
<sequence>IGVEVDPVSGDVGYYNHHLLQVAGKCVCVAERNRDQGSGCHCLGGTYASRPRGLLPGTQTHSHLTHSHSERDKNSLNPLHISKLVFL</sequence>
<reference evidence="2" key="2">
    <citation type="submission" date="2025-08" db="UniProtKB">
        <authorList>
            <consortium name="Ensembl"/>
        </authorList>
    </citation>
    <scope>IDENTIFICATION</scope>
</reference>
<evidence type="ECO:0000256" key="1">
    <source>
        <dbReference type="SAM" id="MobiDB-lite"/>
    </source>
</evidence>
<feature type="region of interest" description="Disordered" evidence="1">
    <location>
        <begin position="54"/>
        <end position="74"/>
    </location>
</feature>
<reference evidence="2" key="3">
    <citation type="submission" date="2025-09" db="UniProtKB">
        <authorList>
            <consortium name="Ensembl"/>
        </authorList>
    </citation>
    <scope>IDENTIFICATION</scope>
</reference>
<proteinExistence type="predicted"/>
<dbReference type="Proteomes" id="UP000007635">
    <property type="component" value="Chromosome II"/>
</dbReference>
<evidence type="ECO:0000313" key="3">
    <source>
        <dbReference type="Proteomes" id="UP000007635"/>
    </source>
</evidence>
<evidence type="ECO:0000313" key="2">
    <source>
        <dbReference type="Ensembl" id="ENSGACP00000039176.1"/>
    </source>
</evidence>
<protein>
    <submittedName>
        <fullName evidence="2">Uncharacterized protein</fullName>
    </submittedName>
</protein>
<reference evidence="2 3" key="1">
    <citation type="journal article" date="2021" name="G3 (Bethesda)">
        <title>Improved contiguity of the threespine stickleback genome using long-read sequencing.</title>
        <authorList>
            <person name="Nath S."/>
            <person name="Shaw D.E."/>
            <person name="White M.A."/>
        </authorList>
    </citation>
    <scope>NUCLEOTIDE SEQUENCE [LARGE SCALE GENOMIC DNA]</scope>
    <source>
        <strain evidence="2 3">Lake Benthic</strain>
    </source>
</reference>
<dbReference type="AlphaFoldDB" id="A0AAQ4PJT0"/>
<organism evidence="2 3">
    <name type="scientific">Gasterosteus aculeatus aculeatus</name>
    <name type="common">three-spined stickleback</name>
    <dbReference type="NCBI Taxonomy" id="481459"/>
    <lineage>
        <taxon>Eukaryota</taxon>
        <taxon>Metazoa</taxon>
        <taxon>Chordata</taxon>
        <taxon>Craniata</taxon>
        <taxon>Vertebrata</taxon>
        <taxon>Euteleostomi</taxon>
        <taxon>Actinopterygii</taxon>
        <taxon>Neopterygii</taxon>
        <taxon>Teleostei</taxon>
        <taxon>Neoteleostei</taxon>
        <taxon>Acanthomorphata</taxon>
        <taxon>Eupercaria</taxon>
        <taxon>Perciformes</taxon>
        <taxon>Cottioidei</taxon>
        <taxon>Gasterosteales</taxon>
        <taxon>Gasterosteidae</taxon>
        <taxon>Gasterosteus</taxon>
    </lineage>
</organism>
<name>A0AAQ4PJT0_GASAC</name>
<keyword evidence="3" id="KW-1185">Reference proteome</keyword>
<dbReference type="Ensembl" id="ENSGACT00000072394.1">
    <property type="protein sequence ID" value="ENSGACP00000039176.1"/>
    <property type="gene ID" value="ENSGACG00000035292.1"/>
</dbReference>